<dbReference type="OrthoDB" id="9778870at2"/>
<dbReference type="EMBL" id="CAFB01000037">
    <property type="protein sequence ID" value="CCD29108.1"/>
    <property type="molecule type" value="Genomic_DNA"/>
</dbReference>
<accession>G2J8L1</accession>
<reference evidence="1 2" key="1">
    <citation type="submission" date="2011-08" db="EMBL/GenBank/DDBJ databases">
        <title>The genome of the obligate endobacterium of an arbuscular mycorrhizal fungus reveals an interphylum network of nutritional interactions.</title>
        <authorList>
            <person name="Ghignone S."/>
            <person name="Salvioli A."/>
            <person name="Anca I."/>
            <person name="Lumini E."/>
            <person name="Ortu G."/>
            <person name="Petiti L."/>
            <person name="Cruveiller S."/>
            <person name="Bianciotto V."/>
            <person name="Piffanelli P."/>
            <person name="Lanfranco L."/>
            <person name="Bonfante P."/>
        </authorList>
    </citation>
    <scope>NUCLEOTIDE SEQUENCE [LARGE SCALE GENOMIC DNA]</scope>
    <source>
        <strain evidence="1 2">BEG34</strain>
    </source>
</reference>
<gene>
    <name evidence="1" type="ORF">CAGGBEG34_200113</name>
</gene>
<name>G2J8L1_9BURK</name>
<dbReference type="AlphaFoldDB" id="G2J8L1"/>
<protein>
    <submittedName>
        <fullName evidence="1">Uncharacterized protein</fullName>
    </submittedName>
</protein>
<organism evidence="1 2">
    <name type="scientific">Candidatus Glomeribacter gigasporarum BEG34</name>
    <dbReference type="NCBI Taxonomy" id="1070319"/>
    <lineage>
        <taxon>Bacteria</taxon>
        <taxon>Pseudomonadati</taxon>
        <taxon>Pseudomonadota</taxon>
        <taxon>Betaproteobacteria</taxon>
        <taxon>Burkholderiales</taxon>
        <taxon>Burkholderiaceae</taxon>
        <taxon>Candidatus Glomeribacter</taxon>
    </lineage>
</organism>
<keyword evidence="2" id="KW-1185">Reference proteome</keyword>
<comment type="caution">
    <text evidence="1">The sequence shown here is derived from an EMBL/GenBank/DDBJ whole genome shotgun (WGS) entry which is preliminary data.</text>
</comment>
<evidence type="ECO:0000313" key="1">
    <source>
        <dbReference type="EMBL" id="CCD29108.1"/>
    </source>
</evidence>
<dbReference type="Proteomes" id="UP000054051">
    <property type="component" value="Unassembled WGS sequence"/>
</dbReference>
<evidence type="ECO:0000313" key="2">
    <source>
        <dbReference type="Proteomes" id="UP000054051"/>
    </source>
</evidence>
<sequence>MTKNFHFRLFNQQASMHLAAVHEMLSLRNDIRNNSFNDLLSKSNDVWTFQQQNTQQPEGKIPPLQWAIDFTCSQCRKLLDDIQHTKRHLTEELFPADDQLKQYCDSVLYTLDGHVRLYNTQEQGIKRYGTTLNLEYRTINPAPAIQVMEMV</sequence>
<proteinExistence type="predicted"/>